<evidence type="ECO:0000313" key="1">
    <source>
        <dbReference type="EMBL" id="CAG8702237.1"/>
    </source>
</evidence>
<feature type="non-terminal residue" evidence="1">
    <location>
        <position position="48"/>
    </location>
</feature>
<dbReference type="EMBL" id="CAJVPW010023733">
    <property type="protein sequence ID" value="CAG8702237.1"/>
    <property type="molecule type" value="Genomic_DNA"/>
</dbReference>
<comment type="caution">
    <text evidence="1">The sequence shown here is derived from an EMBL/GenBank/DDBJ whole genome shotgun (WGS) entry which is preliminary data.</text>
</comment>
<gene>
    <name evidence="1" type="ORF">SPELUC_LOCUS11334</name>
</gene>
<dbReference type="Proteomes" id="UP000789366">
    <property type="component" value="Unassembled WGS sequence"/>
</dbReference>
<name>A0ACA9PH70_9GLOM</name>
<organism evidence="1 2">
    <name type="scientific">Cetraspora pellucida</name>
    <dbReference type="NCBI Taxonomy" id="1433469"/>
    <lineage>
        <taxon>Eukaryota</taxon>
        <taxon>Fungi</taxon>
        <taxon>Fungi incertae sedis</taxon>
        <taxon>Mucoromycota</taxon>
        <taxon>Glomeromycotina</taxon>
        <taxon>Glomeromycetes</taxon>
        <taxon>Diversisporales</taxon>
        <taxon>Gigasporaceae</taxon>
        <taxon>Cetraspora</taxon>
    </lineage>
</organism>
<sequence length="48" mass="5561">MSATSEPELIKLINFIVIFDNCEHIENSYINLKSVEIDDFSDMKVKVQ</sequence>
<evidence type="ECO:0000313" key="2">
    <source>
        <dbReference type="Proteomes" id="UP000789366"/>
    </source>
</evidence>
<protein>
    <submittedName>
        <fullName evidence="1">15738_t:CDS:1</fullName>
    </submittedName>
</protein>
<keyword evidence="2" id="KW-1185">Reference proteome</keyword>
<reference evidence="1" key="1">
    <citation type="submission" date="2021-06" db="EMBL/GenBank/DDBJ databases">
        <authorList>
            <person name="Kallberg Y."/>
            <person name="Tangrot J."/>
            <person name="Rosling A."/>
        </authorList>
    </citation>
    <scope>NUCLEOTIDE SEQUENCE</scope>
    <source>
        <strain evidence="1">28 12/20/2015</strain>
    </source>
</reference>
<accession>A0ACA9PH70</accession>
<proteinExistence type="predicted"/>